<dbReference type="RefSeq" id="WP_377301291.1">
    <property type="nucleotide sequence ID" value="NZ_CP180191.1"/>
</dbReference>
<comment type="caution">
    <text evidence="1">The sequence shown here is derived from an EMBL/GenBank/DDBJ whole genome shotgun (WGS) entry which is preliminary data.</text>
</comment>
<evidence type="ECO:0000313" key="1">
    <source>
        <dbReference type="EMBL" id="MFC3146791.1"/>
    </source>
</evidence>
<gene>
    <name evidence="1" type="ORF">ACFOEN_03950</name>
</gene>
<keyword evidence="2" id="KW-1185">Reference proteome</keyword>
<proteinExistence type="predicted"/>
<dbReference type="Proteomes" id="UP001595556">
    <property type="component" value="Unassembled WGS sequence"/>
</dbReference>
<sequence>MNFHTGLDFAPTLPSWEDPTTEQAILLRELLEAGVDADDAYWFVFEAEAMRTDGVDDEERVQAILNRFCSAERERGAH</sequence>
<reference evidence="2" key="1">
    <citation type="journal article" date="2019" name="Int. J. Syst. Evol. Microbiol.">
        <title>The Global Catalogue of Microorganisms (GCM) 10K type strain sequencing project: providing services to taxonomists for standard genome sequencing and annotation.</title>
        <authorList>
            <consortium name="The Broad Institute Genomics Platform"/>
            <consortium name="The Broad Institute Genome Sequencing Center for Infectious Disease"/>
            <person name="Wu L."/>
            <person name="Ma J."/>
        </authorList>
    </citation>
    <scope>NUCLEOTIDE SEQUENCE [LARGE SCALE GENOMIC DNA]</scope>
    <source>
        <strain evidence="2">KCTC 52168</strain>
    </source>
</reference>
<dbReference type="EMBL" id="JBHRTI010000003">
    <property type="protein sequence ID" value="MFC3146791.1"/>
    <property type="molecule type" value="Genomic_DNA"/>
</dbReference>
<accession>A0ABV7H2K9</accession>
<organism evidence="1 2">
    <name type="scientific">Piscinibacterium candidicorallinum</name>
    <dbReference type="NCBI Taxonomy" id="1793872"/>
    <lineage>
        <taxon>Bacteria</taxon>
        <taxon>Pseudomonadati</taxon>
        <taxon>Pseudomonadota</taxon>
        <taxon>Betaproteobacteria</taxon>
        <taxon>Burkholderiales</taxon>
        <taxon>Piscinibacterium</taxon>
    </lineage>
</organism>
<protein>
    <submittedName>
        <fullName evidence="1">Uncharacterized protein</fullName>
    </submittedName>
</protein>
<name>A0ABV7H2K9_9BURK</name>
<evidence type="ECO:0000313" key="2">
    <source>
        <dbReference type="Proteomes" id="UP001595556"/>
    </source>
</evidence>